<dbReference type="STRING" id="1765683.B2M26_10565"/>
<comment type="subcellular location">
    <subcellularLocation>
        <location evidence="1 7">Cell membrane</location>
        <topology evidence="1 7">Multi-pass membrane protein</topology>
    </subcellularLocation>
</comment>
<feature type="transmembrane region" description="Helical" evidence="7">
    <location>
        <begin position="135"/>
        <end position="160"/>
    </location>
</feature>
<dbReference type="PANTHER" id="PTHR43163">
    <property type="entry name" value="DIPEPTIDE TRANSPORT SYSTEM PERMEASE PROTEIN DPPB-RELATED"/>
    <property type="match status" value="1"/>
</dbReference>
<feature type="transmembrane region" description="Helical" evidence="7">
    <location>
        <begin position="284"/>
        <end position="310"/>
    </location>
</feature>
<accession>A0A162S3R9</accession>
<organism evidence="10 12">
    <name type="scientific">Ferroacidibacillus organovorans</name>
    <dbReference type="NCBI Taxonomy" id="1765683"/>
    <lineage>
        <taxon>Bacteria</taxon>
        <taxon>Bacillati</taxon>
        <taxon>Bacillota</taxon>
        <taxon>Bacilli</taxon>
        <taxon>Bacillales</taxon>
        <taxon>Alicyclobacillaceae</taxon>
        <taxon>Ferroacidibacillus</taxon>
    </lineage>
</organism>
<dbReference type="Pfam" id="PF00528">
    <property type="entry name" value="BPD_transp_1"/>
    <property type="match status" value="1"/>
</dbReference>
<dbReference type="SUPFAM" id="SSF161098">
    <property type="entry name" value="MetI-like"/>
    <property type="match status" value="1"/>
</dbReference>
<feature type="domain" description="ABC transmembrane type-1" evidence="8">
    <location>
        <begin position="96"/>
        <end position="303"/>
    </location>
</feature>
<feature type="transmembrane region" description="Helical" evidence="7">
    <location>
        <begin position="238"/>
        <end position="264"/>
    </location>
</feature>
<reference evidence="9 11" key="1">
    <citation type="submission" date="2016-02" db="EMBL/GenBank/DDBJ databases">
        <title>Draft genome sequence of Acidibacillus ferrooxidans SLC66.</title>
        <authorList>
            <person name="Oliveira G."/>
            <person name="Nancucheo I."/>
            <person name="Dall'Agnol H."/>
            <person name="Johnson B."/>
            <person name="Oliveira R."/>
            <person name="Nunes G.L."/>
            <person name="Tzotzos G."/>
            <person name="Orellana S.C."/>
            <person name="Salim A.C."/>
            <person name="Araujo F.M."/>
        </authorList>
    </citation>
    <scope>NUCLEOTIDE SEQUENCE [LARGE SCALE GENOMIC DNA]</scope>
    <source>
        <strain evidence="9 11">SLC66</strain>
    </source>
</reference>
<feature type="transmembrane region" description="Helical" evidence="7">
    <location>
        <begin position="12"/>
        <end position="30"/>
    </location>
</feature>
<dbReference type="EMBL" id="LSUQ01000009">
    <property type="protein sequence ID" value="OAG94546.1"/>
    <property type="molecule type" value="Genomic_DNA"/>
</dbReference>
<dbReference type="OrthoDB" id="2803660at2"/>
<comment type="caution">
    <text evidence="10">The sequence shown here is derived from an EMBL/GenBank/DDBJ whole genome shotgun (WGS) entry which is preliminary data.</text>
</comment>
<sequence>MFSFIIRRLLQSIPVLLGISLLLFFMMHAIPGGPLAMYDHEPGMTKELLAQLKANFGLNKPLWVQYFNWLGGALQGNFGYSFSYGVPALQMVLQRMPATLELMLSSFVIAVILSFVIGVFSALRQYSIWDYLLTILSYIGVAMPTFWLGLMVLVLFAVKLQWFPVGGMSTPGQAFSLSNQVWHAILPVSILALYLVAHESRYVRSSMLEVLGADYIRTARSKGLFPSVITWKHALKNALLPVVTVMVMDGAYLFGGALVTETIFSWPGMGRLFIQAITQDDYPVIMVVISLLSVIIVLANILADVLYAVLDPRVQFD</sequence>
<reference evidence="10 12" key="2">
    <citation type="submission" date="2017-02" db="EMBL/GenBank/DDBJ databases">
        <title>Draft genome of Acidibacillus ferrooxidans Huett2.</title>
        <authorList>
            <person name="Schopf S."/>
        </authorList>
    </citation>
    <scope>NUCLEOTIDE SEQUENCE [LARGE SCALE GENOMIC DNA]</scope>
    <source>
        <strain evidence="10 12">Huett2</strain>
    </source>
</reference>
<protein>
    <recommendedName>
        <fullName evidence="8">ABC transmembrane type-1 domain-containing protein</fullName>
    </recommendedName>
</protein>
<comment type="similarity">
    <text evidence="7">Belongs to the binding-protein-dependent transport system permease family.</text>
</comment>
<evidence type="ECO:0000313" key="10">
    <source>
        <dbReference type="EMBL" id="OPG15518.1"/>
    </source>
</evidence>
<dbReference type="InterPro" id="IPR035906">
    <property type="entry name" value="MetI-like_sf"/>
</dbReference>
<dbReference type="Proteomes" id="UP000077421">
    <property type="component" value="Unassembled WGS sequence"/>
</dbReference>
<dbReference type="AlphaFoldDB" id="A0A162S3R9"/>
<keyword evidence="6 7" id="KW-0472">Membrane</keyword>
<dbReference type="EMBL" id="MWPS01000027">
    <property type="protein sequence ID" value="OPG15518.1"/>
    <property type="molecule type" value="Genomic_DNA"/>
</dbReference>
<dbReference type="InterPro" id="IPR045621">
    <property type="entry name" value="BPD_transp_1_N"/>
</dbReference>
<evidence type="ECO:0000256" key="1">
    <source>
        <dbReference type="ARBA" id="ARBA00004651"/>
    </source>
</evidence>
<evidence type="ECO:0000256" key="3">
    <source>
        <dbReference type="ARBA" id="ARBA00022475"/>
    </source>
</evidence>
<keyword evidence="4 7" id="KW-0812">Transmembrane</keyword>
<evidence type="ECO:0000259" key="8">
    <source>
        <dbReference type="PROSITE" id="PS50928"/>
    </source>
</evidence>
<dbReference type="RefSeq" id="WP_067562496.1">
    <property type="nucleotide sequence ID" value="NZ_LSUQ01000009.1"/>
</dbReference>
<dbReference type="Pfam" id="PF19300">
    <property type="entry name" value="BPD_transp_1_N"/>
    <property type="match status" value="1"/>
</dbReference>
<dbReference type="GO" id="GO:0005886">
    <property type="term" value="C:plasma membrane"/>
    <property type="evidence" value="ECO:0007669"/>
    <property type="project" value="UniProtKB-SubCell"/>
</dbReference>
<proteinExistence type="inferred from homology"/>
<dbReference type="PANTHER" id="PTHR43163:SF6">
    <property type="entry name" value="DIPEPTIDE TRANSPORT SYSTEM PERMEASE PROTEIN DPPB-RELATED"/>
    <property type="match status" value="1"/>
</dbReference>
<keyword evidence="12" id="KW-1185">Reference proteome</keyword>
<dbReference type="Gene3D" id="1.10.3720.10">
    <property type="entry name" value="MetI-like"/>
    <property type="match status" value="1"/>
</dbReference>
<evidence type="ECO:0000256" key="5">
    <source>
        <dbReference type="ARBA" id="ARBA00022989"/>
    </source>
</evidence>
<gene>
    <name evidence="9" type="ORF">AYW79_05035</name>
    <name evidence="10" type="ORF">B2M26_10565</name>
</gene>
<evidence type="ECO:0000313" key="12">
    <source>
        <dbReference type="Proteomes" id="UP000190229"/>
    </source>
</evidence>
<name>A0A162S3R9_9BACL</name>
<evidence type="ECO:0000256" key="6">
    <source>
        <dbReference type="ARBA" id="ARBA00023136"/>
    </source>
</evidence>
<feature type="transmembrane region" description="Helical" evidence="7">
    <location>
        <begin position="180"/>
        <end position="197"/>
    </location>
</feature>
<dbReference type="Proteomes" id="UP000190229">
    <property type="component" value="Unassembled WGS sequence"/>
</dbReference>
<evidence type="ECO:0000256" key="4">
    <source>
        <dbReference type="ARBA" id="ARBA00022692"/>
    </source>
</evidence>
<dbReference type="GO" id="GO:0055085">
    <property type="term" value="P:transmembrane transport"/>
    <property type="evidence" value="ECO:0007669"/>
    <property type="project" value="InterPro"/>
</dbReference>
<keyword evidence="5 7" id="KW-1133">Transmembrane helix</keyword>
<keyword evidence="3" id="KW-1003">Cell membrane</keyword>
<evidence type="ECO:0000313" key="9">
    <source>
        <dbReference type="EMBL" id="OAG94546.1"/>
    </source>
</evidence>
<evidence type="ECO:0000313" key="11">
    <source>
        <dbReference type="Proteomes" id="UP000077421"/>
    </source>
</evidence>
<evidence type="ECO:0000256" key="2">
    <source>
        <dbReference type="ARBA" id="ARBA00022448"/>
    </source>
</evidence>
<dbReference type="CDD" id="cd06261">
    <property type="entry name" value="TM_PBP2"/>
    <property type="match status" value="1"/>
</dbReference>
<feature type="transmembrane region" description="Helical" evidence="7">
    <location>
        <begin position="102"/>
        <end position="123"/>
    </location>
</feature>
<dbReference type="InterPro" id="IPR000515">
    <property type="entry name" value="MetI-like"/>
</dbReference>
<evidence type="ECO:0000256" key="7">
    <source>
        <dbReference type="RuleBase" id="RU363032"/>
    </source>
</evidence>
<keyword evidence="2 7" id="KW-0813">Transport</keyword>
<dbReference type="PROSITE" id="PS50928">
    <property type="entry name" value="ABC_TM1"/>
    <property type="match status" value="1"/>
</dbReference>